<evidence type="ECO:0000259" key="12">
    <source>
        <dbReference type="PROSITE" id="PS50111"/>
    </source>
</evidence>
<evidence type="ECO:0000256" key="3">
    <source>
        <dbReference type="ARBA" id="ARBA00022500"/>
    </source>
</evidence>
<sequence length="660" mass="71209">MKGIKLKGMTLKILLPVMILTLAGFVGVIAAQYVNAKQIIMSDIEDVSQNRVEKITAKINGLLEGWKSEIEVLSTTEAVEKMDFEGFKRYVEQREEIFGEYEMFVLSDKEGNFKATTGLDGSIAEREYFPRAMKGEIAISDPVTSKATGKPVIAIAAPVKGSDGIIQGVVAGTVELHYLSDVVNNESFGESGHAYMISKQGIVIAHGKKEKILKENMLENSSKSFIDITKKMVGGETGVGYGDYEGERKIIAYSPAGVSGWPVAAVVSYKEASSGIEHLRNLVILMSVIIMVIMLVVVCIIVGRAVKPLTQLAESTKQVASGDFTVEIRDMGRDEVGNVAKSFKEMLAQIKHLIGEVGHMSREVAASTGQMMVSTQEVSNASEQVADAVSELAKGATEQALSTENANMKIAEIIEGLKDISKEMNISDEMSENARLKVEAGGRSVEDQRTKMDKTKQVSLNVTESVNSLSVKSTEIGKILEVIKGIANQTNLLSLNAAIEAARAGEQGKGFAVVAEEIRKLAEQSGHSVNEIASIIKQVQAGIQETVNEMERARETSDEQEKALLETVKAFSEISDSVNVIAEKVKKVSEESRNLSEKAGQTGQLMVEVASIAEQTAAGTEEVSASTEEQSSVIQQIAHSAEAMAGMADELQTSLKRFKV</sequence>
<dbReference type="CDD" id="cd11386">
    <property type="entry name" value="MCP_signal"/>
    <property type="match status" value="1"/>
</dbReference>
<evidence type="ECO:0000256" key="11">
    <source>
        <dbReference type="SAM" id="Phobius"/>
    </source>
</evidence>
<evidence type="ECO:0000256" key="7">
    <source>
        <dbReference type="ARBA" id="ARBA00023224"/>
    </source>
</evidence>
<comment type="similarity">
    <text evidence="8">Belongs to the methyl-accepting chemotaxis (MCP) protein family.</text>
</comment>
<dbReference type="CDD" id="cd06225">
    <property type="entry name" value="HAMP"/>
    <property type="match status" value="1"/>
</dbReference>
<evidence type="ECO:0000256" key="4">
    <source>
        <dbReference type="ARBA" id="ARBA00022692"/>
    </source>
</evidence>
<dbReference type="InterPro" id="IPR003660">
    <property type="entry name" value="HAMP_dom"/>
</dbReference>
<evidence type="ECO:0000256" key="8">
    <source>
        <dbReference type="ARBA" id="ARBA00029447"/>
    </source>
</evidence>
<evidence type="ECO:0000256" key="5">
    <source>
        <dbReference type="ARBA" id="ARBA00022989"/>
    </source>
</evidence>
<keyword evidence="10" id="KW-0175">Coiled coil</keyword>
<keyword evidence="6 11" id="KW-0472">Membrane</keyword>
<dbReference type="InterPro" id="IPR029151">
    <property type="entry name" value="Sensor-like_sf"/>
</dbReference>
<gene>
    <name evidence="14" type="ORF">DFR58_111100</name>
</gene>
<dbReference type="GO" id="GO:0006935">
    <property type="term" value="P:chemotaxis"/>
    <property type="evidence" value="ECO:0007669"/>
    <property type="project" value="UniProtKB-KW"/>
</dbReference>
<proteinExistence type="inferred from homology"/>
<comment type="subcellular location">
    <subcellularLocation>
        <location evidence="1">Cell membrane</location>
        <topology evidence="1">Multi-pass membrane protein</topology>
    </subcellularLocation>
</comment>
<evidence type="ECO:0000256" key="6">
    <source>
        <dbReference type="ARBA" id="ARBA00023136"/>
    </source>
</evidence>
<dbReference type="Gene3D" id="1.10.287.950">
    <property type="entry name" value="Methyl-accepting chemotaxis protein"/>
    <property type="match status" value="1"/>
</dbReference>
<keyword evidence="15" id="KW-1185">Reference proteome</keyword>
<dbReference type="Gene3D" id="6.10.340.10">
    <property type="match status" value="1"/>
</dbReference>
<evidence type="ECO:0000256" key="1">
    <source>
        <dbReference type="ARBA" id="ARBA00004651"/>
    </source>
</evidence>
<comment type="caution">
    <text evidence="14">The sequence shown here is derived from an EMBL/GenBank/DDBJ whole genome shotgun (WGS) entry which is preliminary data.</text>
</comment>
<dbReference type="Gene3D" id="3.30.450.20">
    <property type="entry name" value="PAS domain"/>
    <property type="match status" value="1"/>
</dbReference>
<dbReference type="Proteomes" id="UP000253034">
    <property type="component" value="Unassembled WGS sequence"/>
</dbReference>
<keyword evidence="3" id="KW-0145">Chemotaxis</keyword>
<dbReference type="Pfam" id="PF02743">
    <property type="entry name" value="dCache_1"/>
    <property type="match status" value="1"/>
</dbReference>
<keyword evidence="7 9" id="KW-0807">Transducer</keyword>
<evidence type="ECO:0000256" key="9">
    <source>
        <dbReference type="PROSITE-ProRule" id="PRU00284"/>
    </source>
</evidence>
<feature type="domain" description="Methyl-accepting transducer" evidence="12">
    <location>
        <begin position="374"/>
        <end position="631"/>
    </location>
</feature>
<dbReference type="PROSITE" id="PS50111">
    <property type="entry name" value="CHEMOTAXIS_TRANSDUC_2"/>
    <property type="match status" value="1"/>
</dbReference>
<evidence type="ECO:0000256" key="2">
    <source>
        <dbReference type="ARBA" id="ARBA00022475"/>
    </source>
</evidence>
<dbReference type="Pfam" id="PF00672">
    <property type="entry name" value="HAMP"/>
    <property type="match status" value="1"/>
</dbReference>
<dbReference type="GO" id="GO:0007165">
    <property type="term" value="P:signal transduction"/>
    <property type="evidence" value="ECO:0007669"/>
    <property type="project" value="UniProtKB-KW"/>
</dbReference>
<dbReference type="CDD" id="cd12914">
    <property type="entry name" value="PDC1_DGC_like"/>
    <property type="match status" value="1"/>
</dbReference>
<name>A0A369B4V1_9FIRM</name>
<organism evidence="14 15">
    <name type="scientific">Anaerobacterium chartisolvens</name>
    <dbReference type="NCBI Taxonomy" id="1297424"/>
    <lineage>
        <taxon>Bacteria</taxon>
        <taxon>Bacillati</taxon>
        <taxon>Bacillota</taxon>
        <taxon>Clostridia</taxon>
        <taxon>Eubacteriales</taxon>
        <taxon>Oscillospiraceae</taxon>
        <taxon>Anaerobacterium</taxon>
    </lineage>
</organism>
<dbReference type="GO" id="GO:0005886">
    <property type="term" value="C:plasma membrane"/>
    <property type="evidence" value="ECO:0007669"/>
    <property type="project" value="UniProtKB-SubCell"/>
</dbReference>
<protein>
    <submittedName>
        <fullName evidence="14">Methyl-accepting chemotaxis sensory transducer with Cache sensor</fullName>
    </submittedName>
</protein>
<keyword evidence="5 11" id="KW-1133">Transmembrane helix</keyword>
<dbReference type="CDD" id="cd12912">
    <property type="entry name" value="PDC2_MCP_like"/>
    <property type="match status" value="1"/>
</dbReference>
<dbReference type="SMART" id="SM00283">
    <property type="entry name" value="MA"/>
    <property type="match status" value="1"/>
</dbReference>
<accession>A0A369B4V1</accession>
<dbReference type="SMART" id="SM00304">
    <property type="entry name" value="HAMP"/>
    <property type="match status" value="1"/>
</dbReference>
<dbReference type="InterPro" id="IPR033479">
    <property type="entry name" value="dCache_1"/>
</dbReference>
<dbReference type="SUPFAM" id="SSF103190">
    <property type="entry name" value="Sensory domain-like"/>
    <property type="match status" value="1"/>
</dbReference>
<evidence type="ECO:0000313" key="15">
    <source>
        <dbReference type="Proteomes" id="UP000253034"/>
    </source>
</evidence>
<evidence type="ECO:0000313" key="14">
    <source>
        <dbReference type="EMBL" id="RCX16355.1"/>
    </source>
</evidence>
<dbReference type="SUPFAM" id="SSF58104">
    <property type="entry name" value="Methyl-accepting chemotaxis protein (MCP) signaling domain"/>
    <property type="match status" value="1"/>
</dbReference>
<dbReference type="Pfam" id="PF00015">
    <property type="entry name" value="MCPsignal"/>
    <property type="match status" value="1"/>
</dbReference>
<feature type="coiled-coil region" evidence="10">
    <location>
        <begin position="536"/>
        <end position="563"/>
    </location>
</feature>
<feature type="transmembrane region" description="Helical" evidence="11">
    <location>
        <begin position="282"/>
        <end position="302"/>
    </location>
</feature>
<keyword evidence="4 11" id="KW-0812">Transmembrane</keyword>
<feature type="domain" description="HAMP" evidence="13">
    <location>
        <begin position="303"/>
        <end position="355"/>
    </location>
</feature>
<dbReference type="EMBL" id="QPJT01000011">
    <property type="protein sequence ID" value="RCX16355.1"/>
    <property type="molecule type" value="Genomic_DNA"/>
</dbReference>
<dbReference type="PANTHER" id="PTHR32089:SF112">
    <property type="entry name" value="LYSOZYME-LIKE PROTEIN-RELATED"/>
    <property type="match status" value="1"/>
</dbReference>
<dbReference type="AlphaFoldDB" id="A0A369B4V1"/>
<dbReference type="InterPro" id="IPR004089">
    <property type="entry name" value="MCPsignal_dom"/>
</dbReference>
<dbReference type="PROSITE" id="PS50885">
    <property type="entry name" value="HAMP"/>
    <property type="match status" value="1"/>
</dbReference>
<evidence type="ECO:0000256" key="10">
    <source>
        <dbReference type="SAM" id="Coils"/>
    </source>
</evidence>
<evidence type="ECO:0000259" key="13">
    <source>
        <dbReference type="PROSITE" id="PS50885"/>
    </source>
</evidence>
<dbReference type="RefSeq" id="WP_170138127.1">
    <property type="nucleotide sequence ID" value="NZ_QPJT01000011.1"/>
</dbReference>
<reference evidence="14 15" key="1">
    <citation type="submission" date="2018-07" db="EMBL/GenBank/DDBJ databases">
        <title>Genomic Encyclopedia of Type Strains, Phase IV (KMG-IV): sequencing the most valuable type-strain genomes for metagenomic binning, comparative biology and taxonomic classification.</title>
        <authorList>
            <person name="Goeker M."/>
        </authorList>
    </citation>
    <scope>NUCLEOTIDE SEQUENCE [LARGE SCALE GENOMIC DNA]</scope>
    <source>
        <strain evidence="14 15">DSM 27016</strain>
    </source>
</reference>
<keyword evidence="2" id="KW-1003">Cell membrane</keyword>
<dbReference type="PANTHER" id="PTHR32089">
    <property type="entry name" value="METHYL-ACCEPTING CHEMOTAXIS PROTEIN MCPB"/>
    <property type="match status" value="1"/>
</dbReference>